<gene>
    <name evidence="1" type="ORF">SAMN05444387_3171</name>
</gene>
<organism evidence="1 2">
    <name type="scientific">Flavobacterium pectinovorum</name>
    <dbReference type="NCBI Taxonomy" id="29533"/>
    <lineage>
        <taxon>Bacteria</taxon>
        <taxon>Pseudomonadati</taxon>
        <taxon>Bacteroidota</taxon>
        <taxon>Flavobacteriia</taxon>
        <taxon>Flavobacteriales</taxon>
        <taxon>Flavobacteriaceae</taxon>
        <taxon>Flavobacterium</taxon>
    </lineage>
</organism>
<name>A0ABY1J5R4_9FLAO</name>
<evidence type="ECO:0000313" key="2">
    <source>
        <dbReference type="Proteomes" id="UP000184216"/>
    </source>
</evidence>
<dbReference type="Proteomes" id="UP000184216">
    <property type="component" value="Unassembled WGS sequence"/>
</dbReference>
<reference evidence="1 2" key="1">
    <citation type="submission" date="2016-11" db="EMBL/GenBank/DDBJ databases">
        <authorList>
            <person name="Varghese N."/>
            <person name="Submissions S."/>
        </authorList>
    </citation>
    <scope>NUCLEOTIDE SEQUENCE [LARGE SCALE GENOMIC DNA]</scope>
    <source>
        <strain evidence="1 2">DSM 6368</strain>
    </source>
</reference>
<protein>
    <submittedName>
        <fullName evidence="1">Uncharacterized protein</fullName>
    </submittedName>
</protein>
<keyword evidence="2" id="KW-1185">Reference proteome</keyword>
<dbReference type="EMBL" id="FRBX01000004">
    <property type="protein sequence ID" value="SHM78064.1"/>
    <property type="molecule type" value="Genomic_DNA"/>
</dbReference>
<accession>A0ABY1J5R4</accession>
<comment type="caution">
    <text evidence="1">The sequence shown here is derived from an EMBL/GenBank/DDBJ whole genome shotgun (WGS) entry which is preliminary data.</text>
</comment>
<evidence type="ECO:0000313" key="1">
    <source>
        <dbReference type="EMBL" id="SHM78064.1"/>
    </source>
</evidence>
<proteinExistence type="predicted"/>
<sequence>MNILNTIFNDLNDPFFTFQNRLFITSEYYFAIDF</sequence>